<dbReference type="RefSeq" id="WP_260729132.1">
    <property type="nucleotide sequence ID" value="NZ_BAAABS010000076.1"/>
</dbReference>
<evidence type="ECO:0000313" key="1">
    <source>
        <dbReference type="EMBL" id="UWZ39703.1"/>
    </source>
</evidence>
<dbReference type="EMBL" id="CP073721">
    <property type="protein sequence ID" value="UWZ39703.1"/>
    <property type="molecule type" value="Genomic_DNA"/>
</dbReference>
<reference evidence="1" key="1">
    <citation type="submission" date="2021-04" db="EMBL/GenBank/DDBJ databases">
        <title>Biosynthetic gene clusters of Dactylosporangioum roseum.</title>
        <authorList>
            <person name="Hartkoorn R.C."/>
            <person name="Beaudoing E."/>
            <person name="Hot D."/>
            <person name="Moureu S."/>
        </authorList>
    </citation>
    <scope>NUCLEOTIDE SEQUENCE</scope>
    <source>
        <strain evidence="1">NRRL B-16295</strain>
    </source>
</reference>
<gene>
    <name evidence="1" type="ORF">Drose_16675</name>
</gene>
<keyword evidence="2" id="KW-1185">Reference proteome</keyword>
<name>A0ABY5ZFH3_9ACTN</name>
<sequence>MAKHVLAPQQVRVSGANNWMKLYDQDQLVGHASHWSVEWSEHGPGSTLFFWSSATDNAPRLLTDNLNMAAWLLDELESADSPFTTKASELVLATFTVHNETPRRFAVTAAFDGDHQVDVIWDDLSAPVWGNTELESNETHSHSSCYVPATTAQMIVDGVSSAGMALPEDWFGTPSSSAFLAQSEVWLRH</sequence>
<protein>
    <submittedName>
        <fullName evidence="1">Uncharacterized protein</fullName>
    </submittedName>
</protein>
<evidence type="ECO:0000313" key="2">
    <source>
        <dbReference type="Proteomes" id="UP001058271"/>
    </source>
</evidence>
<accession>A0ABY5ZFH3</accession>
<dbReference type="Proteomes" id="UP001058271">
    <property type="component" value="Chromosome"/>
</dbReference>
<proteinExistence type="predicted"/>
<organism evidence="1 2">
    <name type="scientific">Dactylosporangium roseum</name>
    <dbReference type="NCBI Taxonomy" id="47989"/>
    <lineage>
        <taxon>Bacteria</taxon>
        <taxon>Bacillati</taxon>
        <taxon>Actinomycetota</taxon>
        <taxon>Actinomycetes</taxon>
        <taxon>Micromonosporales</taxon>
        <taxon>Micromonosporaceae</taxon>
        <taxon>Dactylosporangium</taxon>
    </lineage>
</organism>